<proteinExistence type="predicted"/>
<protein>
    <submittedName>
        <fullName evidence="2">DUF4158 domain-containing protein</fullName>
    </submittedName>
</protein>
<dbReference type="Proteomes" id="UP001185984">
    <property type="component" value="Unassembled WGS sequence"/>
</dbReference>
<accession>A0ABU4A264</accession>
<keyword evidence="3" id="KW-1185">Reference proteome</keyword>
<evidence type="ECO:0000313" key="2">
    <source>
        <dbReference type="EMBL" id="MDV5825839.1"/>
    </source>
</evidence>
<comment type="caution">
    <text evidence="2">The sequence shown here is derived from an EMBL/GenBank/DDBJ whole genome shotgun (WGS) entry which is preliminary data.</text>
</comment>
<feature type="domain" description="DUF4158" evidence="1">
    <location>
        <begin position="6"/>
        <end position="85"/>
    </location>
</feature>
<evidence type="ECO:0000259" key="1">
    <source>
        <dbReference type="Pfam" id="PF13700"/>
    </source>
</evidence>
<reference evidence="3" key="1">
    <citation type="journal article" date="2022" name="J Environ Chem Eng">
        <title>Biodegradation of petroleum oil using a constructed nonpathogenic and heavy metal-tolerant bacterial consortium isolated from marine sponges.</title>
        <authorList>
            <person name="Dechsakulwatana C."/>
            <person name="Rungsihiranrut A."/>
            <person name="Muangchinda C."/>
            <person name="Ningthoujam R."/>
            <person name="Klankeo P."/>
            <person name="Pinyakong O."/>
        </authorList>
    </citation>
    <scope>NUCLEOTIDE SEQUENCE [LARGE SCALE GENOMIC DNA]</scope>
    <source>
        <strain evidence="3">MO2-4</strain>
    </source>
</reference>
<organism evidence="2 3">
    <name type="scientific">Sphingobium naphthae</name>
    <dbReference type="NCBI Taxonomy" id="1886786"/>
    <lineage>
        <taxon>Bacteria</taxon>
        <taxon>Pseudomonadati</taxon>
        <taxon>Pseudomonadota</taxon>
        <taxon>Alphaproteobacteria</taxon>
        <taxon>Sphingomonadales</taxon>
        <taxon>Sphingomonadaceae</taxon>
        <taxon>Sphingobium</taxon>
    </lineage>
</organism>
<gene>
    <name evidence="2" type="ORF">O0R41_19750</name>
</gene>
<dbReference type="Pfam" id="PF13700">
    <property type="entry name" value="DUF4158"/>
    <property type="match status" value="1"/>
</dbReference>
<dbReference type="RefSeq" id="WP_043039234.1">
    <property type="nucleotide sequence ID" value="NZ_JAPTHD010000026.1"/>
</dbReference>
<evidence type="ECO:0000313" key="3">
    <source>
        <dbReference type="Proteomes" id="UP001185984"/>
    </source>
</evidence>
<dbReference type="EMBL" id="JAPTHD010000026">
    <property type="protein sequence ID" value="MDV5825839.1"/>
    <property type="molecule type" value="Genomic_DNA"/>
</dbReference>
<name>A0ABU4A264_9SPHN</name>
<dbReference type="InterPro" id="IPR025296">
    <property type="entry name" value="DUF4158"/>
</dbReference>
<feature type="non-terminal residue" evidence="2">
    <location>
        <position position="85"/>
    </location>
</feature>
<sequence>MARRRLLTGDERRRLFDPPVQETAIIGHYTLSAEDVELVGRRYGPANRLGLAAQIALMRHPGFGLQPEIGLPDVILQYLAAQLFV</sequence>